<dbReference type="Proteomes" id="UP001221302">
    <property type="component" value="Unassembled WGS sequence"/>
</dbReference>
<reference evidence="2" key="1">
    <citation type="submission" date="2023-03" db="EMBL/GenBank/DDBJ databases">
        <title>Stygiobacter electus gen. nov., sp. nov., facultatively anaerobic thermotolerant bacterium of the class Ignavibacteria from a well of Yessentuki mineral water deposit.</title>
        <authorList>
            <person name="Podosokorskaya O.A."/>
            <person name="Elcheninov A.G."/>
            <person name="Petrova N.F."/>
            <person name="Zavarzina D.G."/>
            <person name="Kublanov I.V."/>
            <person name="Merkel A.Y."/>
        </authorList>
    </citation>
    <scope>NUCLEOTIDE SEQUENCE</scope>
    <source>
        <strain evidence="2">09-Me</strain>
    </source>
</reference>
<dbReference type="InterPro" id="IPR016152">
    <property type="entry name" value="PTrfase/Anion_transptr"/>
</dbReference>
<dbReference type="Gene3D" id="3.40.930.10">
    <property type="entry name" value="Mannitol-specific EII, Chain A"/>
    <property type="match status" value="1"/>
</dbReference>
<keyword evidence="2" id="KW-0813">Transport</keyword>
<gene>
    <name evidence="2" type="ORF">P0M35_05610</name>
</gene>
<proteinExistence type="predicted"/>
<feature type="domain" description="PTS EIIA type-2" evidence="1">
    <location>
        <begin position="3"/>
        <end position="149"/>
    </location>
</feature>
<sequence>MDSLLDALQEGRLIELPDNDKFDSLQFLAHIIEAIPSVPNGTDVVGLVMAREKNTNTALGKSFACPHARVSYDEDLICSVGWSPTGIDYDAPDKIPVHIIIMYLVPDNQRNHYLKEISLLAKALQKNNNLDVLRTAKDLNFVRNYLLDLVASSKDIVGFDARARMIQLEARTAQPEQQIDQLSNVIIEPVTIVAGMNQKPIVLSQNKELVDILDNTNQIIESITAKGYFEINGWRIIKKSSEVYQANRSLYDCIAVKVLINKK</sequence>
<dbReference type="RefSeq" id="WP_321535383.1">
    <property type="nucleotide sequence ID" value="NZ_JARGDL010000005.1"/>
</dbReference>
<name>A0AAE3NX06_9BACT</name>
<keyword evidence="2" id="KW-0762">Sugar transport</keyword>
<accession>A0AAE3NX06</accession>
<dbReference type="PROSITE" id="PS51094">
    <property type="entry name" value="PTS_EIIA_TYPE_2"/>
    <property type="match status" value="1"/>
</dbReference>
<keyword evidence="3" id="KW-1185">Reference proteome</keyword>
<dbReference type="PANTHER" id="PTHR47738">
    <property type="entry name" value="PTS SYSTEM FRUCTOSE-LIKE EIIA COMPONENT-RELATED"/>
    <property type="match status" value="1"/>
</dbReference>
<comment type="caution">
    <text evidence="2">The sequence shown here is derived from an EMBL/GenBank/DDBJ whole genome shotgun (WGS) entry which is preliminary data.</text>
</comment>
<dbReference type="GO" id="GO:0030295">
    <property type="term" value="F:protein kinase activator activity"/>
    <property type="evidence" value="ECO:0007669"/>
    <property type="project" value="TreeGrafter"/>
</dbReference>
<dbReference type="InterPro" id="IPR051541">
    <property type="entry name" value="PTS_SugarTrans_NitroReg"/>
</dbReference>
<dbReference type="PANTHER" id="PTHR47738:SF1">
    <property type="entry name" value="NITROGEN REGULATORY PROTEIN"/>
    <property type="match status" value="1"/>
</dbReference>
<evidence type="ECO:0000259" key="1">
    <source>
        <dbReference type="PROSITE" id="PS51094"/>
    </source>
</evidence>
<dbReference type="SUPFAM" id="SSF55804">
    <property type="entry name" value="Phoshotransferase/anion transport protein"/>
    <property type="match status" value="1"/>
</dbReference>
<dbReference type="EMBL" id="JARGDL010000005">
    <property type="protein sequence ID" value="MDF1611616.1"/>
    <property type="molecule type" value="Genomic_DNA"/>
</dbReference>
<evidence type="ECO:0000313" key="2">
    <source>
        <dbReference type="EMBL" id="MDF1611616.1"/>
    </source>
</evidence>
<dbReference type="Pfam" id="PF00359">
    <property type="entry name" value="PTS_EIIA_2"/>
    <property type="match status" value="1"/>
</dbReference>
<protein>
    <submittedName>
        <fullName evidence="2">PTS sugar transporter subunit IIA</fullName>
    </submittedName>
</protein>
<organism evidence="2 3">
    <name type="scientific">Stygiobacter electus</name>
    <dbReference type="NCBI Taxonomy" id="3032292"/>
    <lineage>
        <taxon>Bacteria</taxon>
        <taxon>Pseudomonadati</taxon>
        <taxon>Ignavibacteriota</taxon>
        <taxon>Ignavibacteria</taxon>
        <taxon>Ignavibacteriales</taxon>
        <taxon>Melioribacteraceae</taxon>
        <taxon>Stygiobacter</taxon>
    </lineage>
</organism>
<dbReference type="InterPro" id="IPR002178">
    <property type="entry name" value="PTS_EIIA_type-2_dom"/>
</dbReference>
<dbReference type="AlphaFoldDB" id="A0AAE3NX06"/>
<evidence type="ECO:0000313" key="3">
    <source>
        <dbReference type="Proteomes" id="UP001221302"/>
    </source>
</evidence>